<evidence type="ECO:0000313" key="12">
    <source>
        <dbReference type="Proteomes" id="UP000199086"/>
    </source>
</evidence>
<evidence type="ECO:0000256" key="9">
    <source>
        <dbReference type="HAMAP-Rule" id="MF_00135"/>
    </source>
</evidence>
<reference evidence="11 12" key="1">
    <citation type="submission" date="2016-06" db="EMBL/GenBank/DDBJ databases">
        <authorList>
            <person name="Olsen C.W."/>
            <person name="Carey S."/>
            <person name="Hinshaw L."/>
            <person name="Karasin A.I."/>
        </authorList>
    </citation>
    <scope>NUCLEOTIDE SEQUENCE [LARGE SCALE GENOMIC DNA]</scope>
    <source>
        <strain evidence="11 12">LZ-22</strain>
    </source>
</reference>
<comment type="pathway">
    <text evidence="2 9">Amino-acid biosynthesis; L-tryptophan biosynthesis; L-tryptophan from chorismate: step 3/5.</text>
</comment>
<evidence type="ECO:0000313" key="11">
    <source>
        <dbReference type="EMBL" id="SDB93558.1"/>
    </source>
</evidence>
<keyword evidence="8 9" id="KW-0413">Isomerase</keyword>
<organism evidence="11 12">
    <name type="scientific">Raineyella antarctica</name>
    <dbReference type="NCBI Taxonomy" id="1577474"/>
    <lineage>
        <taxon>Bacteria</taxon>
        <taxon>Bacillati</taxon>
        <taxon>Actinomycetota</taxon>
        <taxon>Actinomycetes</taxon>
        <taxon>Propionibacteriales</taxon>
        <taxon>Propionibacteriaceae</taxon>
        <taxon>Raineyella</taxon>
    </lineage>
</organism>
<evidence type="ECO:0000256" key="4">
    <source>
        <dbReference type="ARBA" id="ARBA00022272"/>
    </source>
</evidence>
<dbReference type="Proteomes" id="UP000199086">
    <property type="component" value="Unassembled WGS sequence"/>
</dbReference>
<dbReference type="HAMAP" id="MF_00135">
    <property type="entry name" value="PRAI"/>
    <property type="match status" value="1"/>
</dbReference>
<keyword evidence="7 9" id="KW-0057">Aromatic amino acid biosynthesis</keyword>
<dbReference type="EMBL" id="FMYF01000010">
    <property type="protein sequence ID" value="SDB93558.1"/>
    <property type="molecule type" value="Genomic_DNA"/>
</dbReference>
<dbReference type="PANTHER" id="PTHR42894:SF1">
    <property type="entry name" value="N-(5'-PHOSPHORIBOSYL)ANTHRANILATE ISOMERASE"/>
    <property type="match status" value="1"/>
</dbReference>
<evidence type="ECO:0000256" key="2">
    <source>
        <dbReference type="ARBA" id="ARBA00004664"/>
    </source>
</evidence>
<evidence type="ECO:0000256" key="8">
    <source>
        <dbReference type="ARBA" id="ARBA00023235"/>
    </source>
</evidence>
<comment type="similarity">
    <text evidence="9">Belongs to the TrpF family.</text>
</comment>
<dbReference type="PANTHER" id="PTHR42894">
    <property type="entry name" value="N-(5'-PHOSPHORIBOSYL)ANTHRANILATE ISOMERASE"/>
    <property type="match status" value="1"/>
</dbReference>
<comment type="catalytic activity">
    <reaction evidence="1 9">
        <text>N-(5-phospho-beta-D-ribosyl)anthranilate = 1-(2-carboxyphenylamino)-1-deoxy-D-ribulose 5-phosphate</text>
        <dbReference type="Rhea" id="RHEA:21540"/>
        <dbReference type="ChEBI" id="CHEBI:18277"/>
        <dbReference type="ChEBI" id="CHEBI:58613"/>
        <dbReference type="EC" id="5.3.1.24"/>
    </reaction>
</comment>
<keyword evidence="12" id="KW-1185">Reference proteome</keyword>
<dbReference type="GO" id="GO:0004640">
    <property type="term" value="F:phosphoribosylanthranilate isomerase activity"/>
    <property type="evidence" value="ECO:0007669"/>
    <property type="project" value="UniProtKB-UniRule"/>
</dbReference>
<dbReference type="SUPFAM" id="SSF51366">
    <property type="entry name" value="Ribulose-phoshate binding barrel"/>
    <property type="match status" value="1"/>
</dbReference>
<dbReference type="Gene3D" id="3.20.20.70">
    <property type="entry name" value="Aldolase class I"/>
    <property type="match status" value="1"/>
</dbReference>
<evidence type="ECO:0000256" key="6">
    <source>
        <dbReference type="ARBA" id="ARBA00022822"/>
    </source>
</evidence>
<evidence type="ECO:0000256" key="7">
    <source>
        <dbReference type="ARBA" id="ARBA00023141"/>
    </source>
</evidence>
<keyword evidence="5 9" id="KW-0028">Amino-acid biosynthesis</keyword>
<dbReference type="EC" id="5.3.1.24" evidence="3 9"/>
<name>A0A1G6HHH0_9ACTN</name>
<dbReference type="RefSeq" id="WP_092612323.1">
    <property type="nucleotide sequence ID" value="NZ_FMYF01000010.1"/>
</dbReference>
<evidence type="ECO:0000259" key="10">
    <source>
        <dbReference type="Pfam" id="PF00697"/>
    </source>
</evidence>
<dbReference type="OrthoDB" id="3243379at2"/>
<protein>
    <recommendedName>
        <fullName evidence="4 9">N-(5'-phosphoribosyl)anthranilate isomerase</fullName>
        <shortName evidence="9">PRAI</shortName>
        <ecNumber evidence="3 9">5.3.1.24</ecNumber>
    </recommendedName>
</protein>
<dbReference type="AlphaFoldDB" id="A0A1G6HHH0"/>
<dbReference type="UniPathway" id="UPA00035">
    <property type="reaction ID" value="UER00042"/>
</dbReference>
<evidence type="ECO:0000256" key="5">
    <source>
        <dbReference type="ARBA" id="ARBA00022605"/>
    </source>
</evidence>
<feature type="domain" description="N-(5'phosphoribosyl) anthranilate isomerase (PRAI)" evidence="10">
    <location>
        <begin position="4"/>
        <end position="222"/>
    </location>
</feature>
<dbReference type="CDD" id="cd00405">
    <property type="entry name" value="PRAI"/>
    <property type="match status" value="1"/>
</dbReference>
<dbReference type="Pfam" id="PF00697">
    <property type="entry name" value="PRAI"/>
    <property type="match status" value="1"/>
</dbReference>
<gene>
    <name evidence="9" type="primary">trpF</name>
    <name evidence="11" type="ORF">GA0111570_11028</name>
</gene>
<evidence type="ECO:0000256" key="3">
    <source>
        <dbReference type="ARBA" id="ARBA00012572"/>
    </source>
</evidence>
<dbReference type="InterPro" id="IPR013785">
    <property type="entry name" value="Aldolase_TIM"/>
</dbReference>
<keyword evidence="6 9" id="KW-0822">Tryptophan biosynthesis</keyword>
<accession>A0A1G6HHH0</accession>
<sequence>MTWAKICGICHPEDVATCVGAGVDALGFVVEYPADVPWNLTVARARELMALVPPGVERVAVVGDDHGRVLSIAGELRPDLVQLHADEDPRTTARLVGELHGLGIRVVKALRFDVDSGRLLTAHPVPGTPLATARWYAEAGVDILLVDSVSRDRPAGTGRTVDLRVARAVREGAGVPVVLAGGLRADNVEAAIEAVQPYGVDVISGVEGPVGHKDPDRVRAFLAAVRG</sequence>
<dbReference type="GO" id="GO:0000162">
    <property type="term" value="P:L-tryptophan biosynthetic process"/>
    <property type="evidence" value="ECO:0007669"/>
    <property type="project" value="UniProtKB-UniRule"/>
</dbReference>
<dbReference type="STRING" id="1577474.GA0111570_11028"/>
<dbReference type="InterPro" id="IPR044643">
    <property type="entry name" value="TrpF_fam"/>
</dbReference>
<evidence type="ECO:0000256" key="1">
    <source>
        <dbReference type="ARBA" id="ARBA00001164"/>
    </source>
</evidence>
<dbReference type="InterPro" id="IPR011060">
    <property type="entry name" value="RibuloseP-bd_barrel"/>
</dbReference>
<dbReference type="InterPro" id="IPR001240">
    <property type="entry name" value="PRAI_dom"/>
</dbReference>
<proteinExistence type="inferred from homology"/>